<evidence type="ECO:0000313" key="2">
    <source>
        <dbReference type="Proteomes" id="UP000660680"/>
    </source>
</evidence>
<accession>A0A918GJQ9</accession>
<gene>
    <name evidence="1" type="ORF">GCM10010171_39950</name>
</gene>
<proteinExistence type="predicted"/>
<reference evidence="1" key="2">
    <citation type="submission" date="2020-09" db="EMBL/GenBank/DDBJ databases">
        <authorList>
            <person name="Sun Q."/>
            <person name="Ohkuma M."/>
        </authorList>
    </citation>
    <scope>NUCLEOTIDE SEQUENCE</scope>
    <source>
        <strain evidence="1">JCM 3276</strain>
    </source>
</reference>
<sequence>MTTNQALVDLDRLPSVFPHGVARAAELAALGFSGAEIERCCGPAGPWQQLDDGVVLMHQSKPAREHRLQAALGVAAPGAVITGREAMWLHGLPVFPLGAIHLLVAGRAAERNDGSVVVERVARLPDTQLRHRFPVAPLVRATVDACLRTRSIGEIKVLLLEATQRGGLAIGDVYGELQRERRKGTSILRAVLADMRKMEHRLHERLAKEVVKLAGLPAPTWRTRLSTGDNVHLGTVDAWWPDVGLAWDADIDRPGDPCDDGTAATRLSRYLAAGVIAAHTVPTRLREHTEAVAGELRALYQLASATPMPNVRAYW</sequence>
<keyword evidence="2" id="KW-1185">Reference proteome</keyword>
<dbReference type="EMBL" id="BMRB01000003">
    <property type="protein sequence ID" value="GGS41314.1"/>
    <property type="molecule type" value="Genomic_DNA"/>
</dbReference>
<dbReference type="RefSeq" id="WP_189212046.1">
    <property type="nucleotide sequence ID" value="NZ_BMRB01000003.1"/>
</dbReference>
<comment type="caution">
    <text evidence="1">The sequence shown here is derived from an EMBL/GenBank/DDBJ whole genome shotgun (WGS) entry which is preliminary data.</text>
</comment>
<evidence type="ECO:0008006" key="3">
    <source>
        <dbReference type="Google" id="ProtNLM"/>
    </source>
</evidence>
<evidence type="ECO:0000313" key="1">
    <source>
        <dbReference type="EMBL" id="GGS41314.1"/>
    </source>
</evidence>
<dbReference type="Proteomes" id="UP000660680">
    <property type="component" value="Unassembled WGS sequence"/>
</dbReference>
<reference evidence="1" key="1">
    <citation type="journal article" date="2014" name="Int. J. Syst. Evol. Microbiol.">
        <title>Complete genome sequence of Corynebacterium casei LMG S-19264T (=DSM 44701T), isolated from a smear-ripened cheese.</title>
        <authorList>
            <consortium name="US DOE Joint Genome Institute (JGI-PGF)"/>
            <person name="Walter F."/>
            <person name="Albersmeier A."/>
            <person name="Kalinowski J."/>
            <person name="Ruckert C."/>
        </authorList>
    </citation>
    <scope>NUCLEOTIDE SEQUENCE</scope>
    <source>
        <strain evidence="1">JCM 3276</strain>
    </source>
</reference>
<protein>
    <recommendedName>
        <fullName evidence="3">Transcriptional regulator, AbiEi antitoxin, Type IV TA system</fullName>
    </recommendedName>
</protein>
<dbReference type="AlphaFoldDB" id="A0A918GJQ9"/>
<organism evidence="1 2">
    <name type="scientific">Actinokineospora fastidiosa</name>
    <dbReference type="NCBI Taxonomy" id="1816"/>
    <lineage>
        <taxon>Bacteria</taxon>
        <taxon>Bacillati</taxon>
        <taxon>Actinomycetota</taxon>
        <taxon>Actinomycetes</taxon>
        <taxon>Pseudonocardiales</taxon>
        <taxon>Pseudonocardiaceae</taxon>
        <taxon>Actinokineospora</taxon>
    </lineage>
</organism>
<name>A0A918GJQ9_9PSEU</name>